<dbReference type="InterPro" id="IPR046347">
    <property type="entry name" value="bZIP_sf"/>
</dbReference>
<dbReference type="Pfam" id="PF07716">
    <property type="entry name" value="bZIP_2"/>
    <property type="match status" value="1"/>
</dbReference>
<feature type="compositionally biased region" description="Acidic residues" evidence="4">
    <location>
        <begin position="139"/>
        <end position="149"/>
    </location>
</feature>
<organism evidence="6 7">
    <name type="scientific">Lentinula lateritia</name>
    <dbReference type="NCBI Taxonomy" id="40482"/>
    <lineage>
        <taxon>Eukaryota</taxon>
        <taxon>Fungi</taxon>
        <taxon>Dikarya</taxon>
        <taxon>Basidiomycota</taxon>
        <taxon>Agaricomycotina</taxon>
        <taxon>Agaricomycetes</taxon>
        <taxon>Agaricomycetidae</taxon>
        <taxon>Agaricales</taxon>
        <taxon>Marasmiineae</taxon>
        <taxon>Omphalotaceae</taxon>
        <taxon>Lentinula</taxon>
    </lineage>
</organism>
<dbReference type="GO" id="GO:0005667">
    <property type="term" value="C:transcription regulator complex"/>
    <property type="evidence" value="ECO:0007669"/>
    <property type="project" value="TreeGrafter"/>
</dbReference>
<keyword evidence="1" id="KW-0805">Transcription regulation</keyword>
<evidence type="ECO:0000256" key="2">
    <source>
        <dbReference type="ARBA" id="ARBA00023125"/>
    </source>
</evidence>
<comment type="caution">
    <text evidence="6">The sequence shown here is derived from an EMBL/GenBank/DDBJ whole genome shotgun (WGS) entry which is preliminary data.</text>
</comment>
<feature type="compositionally biased region" description="Low complexity" evidence="4">
    <location>
        <begin position="89"/>
        <end position="98"/>
    </location>
</feature>
<keyword evidence="2" id="KW-0238">DNA-binding</keyword>
<dbReference type="PROSITE" id="PS00036">
    <property type="entry name" value="BZIP_BASIC"/>
    <property type="match status" value="1"/>
</dbReference>
<dbReference type="SMART" id="SM00338">
    <property type="entry name" value="BRLZ"/>
    <property type="match status" value="1"/>
</dbReference>
<evidence type="ECO:0000313" key="6">
    <source>
        <dbReference type="EMBL" id="KAJ4465700.1"/>
    </source>
</evidence>
<dbReference type="GO" id="GO:0000981">
    <property type="term" value="F:DNA-binding transcription factor activity, RNA polymerase II-specific"/>
    <property type="evidence" value="ECO:0007669"/>
    <property type="project" value="TreeGrafter"/>
</dbReference>
<evidence type="ECO:0000256" key="1">
    <source>
        <dbReference type="ARBA" id="ARBA00023015"/>
    </source>
</evidence>
<keyword evidence="3" id="KW-0804">Transcription</keyword>
<accession>A0A9W8ZT56</accession>
<dbReference type="SUPFAM" id="SSF57959">
    <property type="entry name" value="Leucine zipper domain"/>
    <property type="match status" value="1"/>
</dbReference>
<evidence type="ECO:0000256" key="3">
    <source>
        <dbReference type="ARBA" id="ARBA00023163"/>
    </source>
</evidence>
<reference evidence="6" key="1">
    <citation type="submission" date="2022-08" db="EMBL/GenBank/DDBJ databases">
        <authorList>
            <consortium name="DOE Joint Genome Institute"/>
            <person name="Min B."/>
            <person name="Riley R."/>
            <person name="Sierra-Patev S."/>
            <person name="Naranjo-Ortiz M."/>
            <person name="Looney B."/>
            <person name="Konkel Z."/>
            <person name="Slot J.C."/>
            <person name="Sakamoto Y."/>
            <person name="Steenwyk J.L."/>
            <person name="Rokas A."/>
            <person name="Carro J."/>
            <person name="Camarero S."/>
            <person name="Ferreira P."/>
            <person name="Molpeceres G."/>
            <person name="Ruiz-Duenas F.J."/>
            <person name="Serrano A."/>
            <person name="Henrissat B."/>
            <person name="Drula E."/>
            <person name="Hughes K.W."/>
            <person name="Mata J.L."/>
            <person name="Ishikawa N.K."/>
            <person name="Vargas-Isla R."/>
            <person name="Ushijima S."/>
            <person name="Smith C.A."/>
            <person name="Ahrendt S."/>
            <person name="Andreopoulos W."/>
            <person name="He G."/>
            <person name="Labutti K."/>
            <person name="Lipzen A."/>
            <person name="Ng V."/>
            <person name="Sandor L."/>
            <person name="Barry K."/>
            <person name="Martinez A.T."/>
            <person name="Xiao Y."/>
            <person name="Gibbons J.G."/>
            <person name="Terashima K."/>
            <person name="Hibbett D.S."/>
            <person name="Grigoriev I.V."/>
        </authorList>
    </citation>
    <scope>NUCLEOTIDE SEQUENCE</scope>
    <source>
        <strain evidence="6">Sp2 HRB7682 ss15</strain>
    </source>
</reference>
<dbReference type="GO" id="GO:0000978">
    <property type="term" value="F:RNA polymerase II cis-regulatory region sequence-specific DNA binding"/>
    <property type="evidence" value="ECO:0007669"/>
    <property type="project" value="TreeGrafter"/>
</dbReference>
<gene>
    <name evidence="6" type="ORF">C8J55DRAFT_249549</name>
</gene>
<name>A0A9W8ZT56_9AGAR</name>
<feature type="domain" description="BZIP" evidence="5">
    <location>
        <begin position="157"/>
        <end position="208"/>
    </location>
</feature>
<evidence type="ECO:0000256" key="4">
    <source>
        <dbReference type="SAM" id="MobiDB-lite"/>
    </source>
</evidence>
<dbReference type="InterPro" id="IPR004827">
    <property type="entry name" value="bZIP"/>
</dbReference>
<dbReference type="Proteomes" id="UP001150238">
    <property type="component" value="Unassembled WGS sequence"/>
</dbReference>
<dbReference type="Gene3D" id="3.30.160.60">
    <property type="entry name" value="Classic Zinc Finger"/>
    <property type="match status" value="1"/>
</dbReference>
<dbReference type="PANTHER" id="PTHR11462">
    <property type="entry name" value="JUN TRANSCRIPTION FACTOR-RELATED"/>
    <property type="match status" value="1"/>
</dbReference>
<dbReference type="PROSITE" id="PS50217">
    <property type="entry name" value="BZIP"/>
    <property type="match status" value="1"/>
</dbReference>
<evidence type="ECO:0000313" key="7">
    <source>
        <dbReference type="Proteomes" id="UP001150238"/>
    </source>
</evidence>
<sequence>MDNNMYSYAHHYSPADLQELAVASGSYDPRTAAYIQSSRVPFSGASHGSYIPESQQDPQSSYIDPESLSTSHHTFVNPSSVSRLQQQVPPSTSPTSSTGRGAIGMRHGSPNSPHSPDIPLPQAPRPRRSPASRHLALPDDIDDESDDDPLPPNASERERTEWKKRRNTRAARRSRKRKMMYTERLEDQVEKLRTEKEIWRTRALTLRQLLKSHNLPCPDFED</sequence>
<proteinExistence type="predicted"/>
<reference evidence="6" key="2">
    <citation type="journal article" date="2023" name="Proc. Natl. Acad. Sci. U.S.A.">
        <title>A global phylogenomic analysis of the shiitake genus Lentinula.</title>
        <authorList>
            <person name="Sierra-Patev S."/>
            <person name="Min B."/>
            <person name="Naranjo-Ortiz M."/>
            <person name="Looney B."/>
            <person name="Konkel Z."/>
            <person name="Slot J.C."/>
            <person name="Sakamoto Y."/>
            <person name="Steenwyk J.L."/>
            <person name="Rokas A."/>
            <person name="Carro J."/>
            <person name="Camarero S."/>
            <person name="Ferreira P."/>
            <person name="Molpeceres G."/>
            <person name="Ruiz-Duenas F.J."/>
            <person name="Serrano A."/>
            <person name="Henrissat B."/>
            <person name="Drula E."/>
            <person name="Hughes K.W."/>
            <person name="Mata J.L."/>
            <person name="Ishikawa N.K."/>
            <person name="Vargas-Isla R."/>
            <person name="Ushijima S."/>
            <person name="Smith C.A."/>
            <person name="Donoghue J."/>
            <person name="Ahrendt S."/>
            <person name="Andreopoulos W."/>
            <person name="He G."/>
            <person name="LaButti K."/>
            <person name="Lipzen A."/>
            <person name="Ng V."/>
            <person name="Riley R."/>
            <person name="Sandor L."/>
            <person name="Barry K."/>
            <person name="Martinez A.T."/>
            <person name="Xiao Y."/>
            <person name="Gibbons J.G."/>
            <person name="Terashima K."/>
            <person name="Grigoriev I.V."/>
            <person name="Hibbett D."/>
        </authorList>
    </citation>
    <scope>NUCLEOTIDE SEQUENCE</scope>
    <source>
        <strain evidence="6">Sp2 HRB7682 ss15</strain>
    </source>
</reference>
<feature type="compositionally biased region" description="Basic residues" evidence="4">
    <location>
        <begin position="162"/>
        <end position="179"/>
    </location>
</feature>
<evidence type="ECO:0000259" key="5">
    <source>
        <dbReference type="PROSITE" id="PS50217"/>
    </source>
</evidence>
<feature type="region of interest" description="Disordered" evidence="4">
    <location>
        <begin position="45"/>
        <end position="179"/>
    </location>
</feature>
<protein>
    <recommendedName>
        <fullName evidence="5">BZIP domain-containing protein</fullName>
    </recommendedName>
</protein>
<dbReference type="PANTHER" id="PTHR11462:SF35">
    <property type="entry name" value="TRANSCRIPTION FACTOR JRA"/>
    <property type="match status" value="1"/>
</dbReference>
<dbReference type="AlphaFoldDB" id="A0A9W8ZT56"/>
<feature type="compositionally biased region" description="Polar residues" evidence="4">
    <location>
        <begin position="52"/>
        <end position="88"/>
    </location>
</feature>
<dbReference type="InterPro" id="IPR050946">
    <property type="entry name" value="AP-1_TF_bZIP"/>
</dbReference>
<dbReference type="EMBL" id="JANVFS010000049">
    <property type="protein sequence ID" value="KAJ4465700.1"/>
    <property type="molecule type" value="Genomic_DNA"/>
</dbReference>